<proteinExistence type="predicted"/>
<reference evidence="2 3" key="2">
    <citation type="journal article" date="2012" name="PLoS Pathog.">
        <title>Diverse lifestyles and strategies of plant pathogenesis encoded in the genomes of eighteen Dothideomycetes fungi.</title>
        <authorList>
            <person name="Ohm R.A."/>
            <person name="Feau N."/>
            <person name="Henrissat B."/>
            <person name="Schoch C.L."/>
            <person name="Horwitz B.A."/>
            <person name="Barry K.W."/>
            <person name="Condon B.J."/>
            <person name="Copeland A.C."/>
            <person name="Dhillon B."/>
            <person name="Glaser F."/>
            <person name="Hesse C.N."/>
            <person name="Kosti I."/>
            <person name="LaButti K."/>
            <person name="Lindquist E.A."/>
            <person name="Lucas S."/>
            <person name="Salamov A.A."/>
            <person name="Bradshaw R.E."/>
            <person name="Ciuffetti L."/>
            <person name="Hamelin R.C."/>
            <person name="Kema G.H.J."/>
            <person name="Lawrence C."/>
            <person name="Scott J.A."/>
            <person name="Spatafora J.W."/>
            <person name="Turgeon B.G."/>
            <person name="de Wit P.J.G.M."/>
            <person name="Zhong S."/>
            <person name="Goodwin S.B."/>
            <person name="Grigoriev I.V."/>
        </authorList>
    </citation>
    <scope>NUCLEOTIDE SEQUENCE [LARGE SCALE GENOMIC DNA]</scope>
    <source>
        <strain evidence="3">NZE10 / CBS 128990</strain>
    </source>
</reference>
<name>M2WML3_DOTSN</name>
<dbReference type="Proteomes" id="UP000016933">
    <property type="component" value="Unassembled WGS sequence"/>
</dbReference>
<keyword evidence="3" id="KW-1185">Reference proteome</keyword>
<dbReference type="OrthoDB" id="9983560at2759"/>
<dbReference type="eggNOG" id="ENOG502R8I5">
    <property type="taxonomic scope" value="Eukaryota"/>
</dbReference>
<dbReference type="AlphaFoldDB" id="M2WML3"/>
<dbReference type="InterPro" id="IPR016169">
    <property type="entry name" value="FAD-bd_PCMH_sub2"/>
</dbReference>
<feature type="domain" description="Berberine/berberine-like" evidence="1">
    <location>
        <begin position="183"/>
        <end position="221"/>
    </location>
</feature>
<organism evidence="2 3">
    <name type="scientific">Dothistroma septosporum (strain NZE10 / CBS 128990)</name>
    <name type="common">Red band needle blight fungus</name>
    <name type="synonym">Mycosphaerella pini</name>
    <dbReference type="NCBI Taxonomy" id="675120"/>
    <lineage>
        <taxon>Eukaryota</taxon>
        <taxon>Fungi</taxon>
        <taxon>Dikarya</taxon>
        <taxon>Ascomycota</taxon>
        <taxon>Pezizomycotina</taxon>
        <taxon>Dothideomycetes</taxon>
        <taxon>Dothideomycetidae</taxon>
        <taxon>Mycosphaerellales</taxon>
        <taxon>Mycosphaerellaceae</taxon>
        <taxon>Dothistroma</taxon>
    </lineage>
</organism>
<dbReference type="Gene3D" id="3.40.462.20">
    <property type="match status" value="1"/>
</dbReference>
<protein>
    <recommendedName>
        <fullName evidence="1">Berberine/berberine-like domain-containing protein</fullName>
    </recommendedName>
</protein>
<reference evidence="3" key="1">
    <citation type="journal article" date="2012" name="PLoS Genet.">
        <title>The genomes of the fungal plant pathogens Cladosporium fulvum and Dothistroma septosporum reveal adaptation to different hosts and lifestyles but also signatures of common ancestry.</title>
        <authorList>
            <person name="de Wit P.J.G.M."/>
            <person name="van der Burgt A."/>
            <person name="Oekmen B."/>
            <person name="Stergiopoulos I."/>
            <person name="Abd-Elsalam K.A."/>
            <person name="Aerts A.L."/>
            <person name="Bahkali A.H."/>
            <person name="Beenen H.G."/>
            <person name="Chettri P."/>
            <person name="Cox M.P."/>
            <person name="Datema E."/>
            <person name="de Vries R.P."/>
            <person name="Dhillon B."/>
            <person name="Ganley A.R."/>
            <person name="Griffiths S.A."/>
            <person name="Guo Y."/>
            <person name="Hamelin R.C."/>
            <person name="Henrissat B."/>
            <person name="Kabir M.S."/>
            <person name="Jashni M.K."/>
            <person name="Kema G."/>
            <person name="Klaubauf S."/>
            <person name="Lapidus A."/>
            <person name="Levasseur A."/>
            <person name="Lindquist E."/>
            <person name="Mehrabi R."/>
            <person name="Ohm R.A."/>
            <person name="Owen T.J."/>
            <person name="Salamov A."/>
            <person name="Schwelm A."/>
            <person name="Schijlen E."/>
            <person name="Sun H."/>
            <person name="van den Burg H.A."/>
            <person name="van Ham R.C.H.J."/>
            <person name="Zhang S."/>
            <person name="Goodwin S.B."/>
            <person name="Grigoriev I.V."/>
            <person name="Collemare J."/>
            <person name="Bradshaw R.E."/>
        </authorList>
    </citation>
    <scope>NUCLEOTIDE SEQUENCE [LARGE SCALE GENOMIC DNA]</scope>
    <source>
        <strain evidence="3">NZE10 / CBS 128990</strain>
    </source>
</reference>
<dbReference type="Pfam" id="PF08031">
    <property type="entry name" value="BBE"/>
    <property type="match status" value="1"/>
</dbReference>
<dbReference type="Gene3D" id="3.30.465.10">
    <property type="match status" value="1"/>
</dbReference>
<dbReference type="EMBL" id="KB446540">
    <property type="protein sequence ID" value="EME43268.1"/>
    <property type="molecule type" value="Genomic_DNA"/>
</dbReference>
<dbReference type="STRING" id="675120.M2WML3"/>
<dbReference type="OMA" id="WEEMIAN"/>
<dbReference type="GO" id="GO:0050660">
    <property type="term" value="F:flavin adenine dinucleotide binding"/>
    <property type="evidence" value="ECO:0007669"/>
    <property type="project" value="InterPro"/>
</dbReference>
<gene>
    <name evidence="2" type="ORF">DOTSEDRAFT_25232</name>
</gene>
<evidence type="ECO:0000313" key="2">
    <source>
        <dbReference type="EMBL" id="EME43268.1"/>
    </source>
</evidence>
<dbReference type="GO" id="GO:0016491">
    <property type="term" value="F:oxidoreductase activity"/>
    <property type="evidence" value="ECO:0007669"/>
    <property type="project" value="InterPro"/>
</dbReference>
<dbReference type="HOGENOM" id="CLU_018354_4_1_1"/>
<accession>M2WML3</accession>
<evidence type="ECO:0000259" key="1">
    <source>
        <dbReference type="Pfam" id="PF08031"/>
    </source>
</evidence>
<evidence type="ECO:0000313" key="3">
    <source>
        <dbReference type="Proteomes" id="UP000016933"/>
    </source>
</evidence>
<dbReference type="InterPro" id="IPR012951">
    <property type="entry name" value="BBE"/>
</dbReference>
<sequence>MTGPGVTAERMEELLRPLITTLEDLNIQYTKVVRHFPSHFDEYIRNVRPNPGWHRAIWRKVRDTHAGILKGSRSLQSSSDVPCYRLIPRSVVRANDIALTSAYRNIVNNGGSLCIVGLNPAKAVAGDEYNSVKPAQRETLLDTDITTPWNFTAPWVEMQANADKMTSVFIPMLKELTRGSWTYVDEADFQDPDHKENYYSENYERLLEVKDKYDLEHLFYAFTAVGSEYWAPQED</sequence>